<reference evidence="2" key="1">
    <citation type="journal article" date="2011" name="Proc. Natl. Acad. Sci. U.S.A.">
        <title>The genome of the fire ant Solenopsis invicta.</title>
        <authorList>
            <person name="Wurm Y."/>
            <person name="Wang J."/>
            <person name="Riba-Grognuz O."/>
            <person name="Corona M."/>
            <person name="Nygaard S."/>
            <person name="Hunt B.G."/>
            <person name="Ingram K.K."/>
            <person name="Falquet L."/>
            <person name="Nipitwattanaphon M."/>
            <person name="Gotzek D."/>
            <person name="Dijkstra M.B."/>
            <person name="Oettler J."/>
            <person name="Comtesse F."/>
            <person name="Shih C.J."/>
            <person name="Wu W.J."/>
            <person name="Yang C.C."/>
            <person name="Thomas J."/>
            <person name="Beaudoing E."/>
            <person name="Pradervand S."/>
            <person name="Flegel V."/>
            <person name="Cook E.D."/>
            <person name="Fabbretti R."/>
            <person name="Stockinger H."/>
            <person name="Long L."/>
            <person name="Farmerie W.G."/>
            <person name="Oakey J."/>
            <person name="Boomsma J.J."/>
            <person name="Pamilo P."/>
            <person name="Yi S.V."/>
            <person name="Heinze J."/>
            <person name="Goodisman M.A."/>
            <person name="Farinelli L."/>
            <person name="Harshman K."/>
            <person name="Hulo N."/>
            <person name="Cerutti L."/>
            <person name="Xenarios I."/>
            <person name="Shoemaker D."/>
            <person name="Keller L."/>
        </authorList>
    </citation>
    <scope>NUCLEOTIDE SEQUENCE [LARGE SCALE GENOMIC DNA]</scope>
</reference>
<feature type="non-terminal residue" evidence="2">
    <location>
        <position position="126"/>
    </location>
</feature>
<organism>
    <name type="scientific">Solenopsis invicta</name>
    <name type="common">Red imported fire ant</name>
    <name type="synonym">Solenopsis wagneri</name>
    <dbReference type="NCBI Taxonomy" id="13686"/>
    <lineage>
        <taxon>Eukaryota</taxon>
        <taxon>Metazoa</taxon>
        <taxon>Ecdysozoa</taxon>
        <taxon>Arthropoda</taxon>
        <taxon>Hexapoda</taxon>
        <taxon>Insecta</taxon>
        <taxon>Pterygota</taxon>
        <taxon>Neoptera</taxon>
        <taxon>Endopterygota</taxon>
        <taxon>Hymenoptera</taxon>
        <taxon>Apocrita</taxon>
        <taxon>Aculeata</taxon>
        <taxon>Formicoidea</taxon>
        <taxon>Formicidae</taxon>
        <taxon>Myrmicinae</taxon>
        <taxon>Solenopsis</taxon>
    </lineage>
</organism>
<sequence length="126" mass="14257">MGAFVLGASDSGWEYLERFGFEAKRAEVKVEEAREVRTGQEEQGGFAVVSLRTKREKKEVIKRKGRLRGDREWIEDDLTWRERQGDKGLGRGGDVGDVGGKKRVEEKKGKDDERVQVGDADGKMKE</sequence>
<accession>E9I956</accession>
<proteinExistence type="predicted"/>
<feature type="region of interest" description="Disordered" evidence="1">
    <location>
        <begin position="84"/>
        <end position="126"/>
    </location>
</feature>
<dbReference type="HOGENOM" id="CLU_1984333_0_0_1"/>
<dbReference type="EMBL" id="GL761727">
    <property type="protein sequence ID" value="EFZ22898.1"/>
    <property type="molecule type" value="Genomic_DNA"/>
</dbReference>
<protein>
    <submittedName>
        <fullName evidence="2">Uncharacterized protein</fullName>
    </submittedName>
</protein>
<name>E9I956_SOLIN</name>
<evidence type="ECO:0000256" key="1">
    <source>
        <dbReference type="SAM" id="MobiDB-lite"/>
    </source>
</evidence>
<feature type="compositionally biased region" description="Basic and acidic residues" evidence="1">
    <location>
        <begin position="99"/>
        <end position="126"/>
    </location>
</feature>
<gene>
    <name evidence="2" type="ORF">SINV_09664</name>
</gene>
<dbReference type="AlphaFoldDB" id="E9I956"/>
<evidence type="ECO:0000313" key="2">
    <source>
        <dbReference type="EMBL" id="EFZ22898.1"/>
    </source>
</evidence>